<reference evidence="1" key="1">
    <citation type="submission" date="2021-09" db="EMBL/GenBank/DDBJ databases">
        <title>The genome of Mauremys mutica provides insights into the evolution of semi-aquatic lifestyle.</title>
        <authorList>
            <person name="Gong S."/>
            <person name="Gao Y."/>
        </authorList>
    </citation>
    <scope>NUCLEOTIDE SEQUENCE</scope>
    <source>
        <strain evidence="1">MM-2020</strain>
        <tissue evidence="1">Muscle</tissue>
    </source>
</reference>
<gene>
    <name evidence="1" type="ORF">KIL84_007171</name>
</gene>
<evidence type="ECO:0000313" key="1">
    <source>
        <dbReference type="EMBL" id="KAH1171553.1"/>
    </source>
</evidence>
<dbReference type="Proteomes" id="UP000827986">
    <property type="component" value="Unassembled WGS sequence"/>
</dbReference>
<comment type="caution">
    <text evidence="1">The sequence shown here is derived from an EMBL/GenBank/DDBJ whole genome shotgun (WGS) entry which is preliminary data.</text>
</comment>
<sequence>MAFGVEFQFRKCEGDSFLQPHLGYVLPPGHKGVALSLGCISRKLFANASISLCDHESRSSRSSVLDTPEVVIFSKSLNDQRYVFSPGIYEKNFIHENMPVINSRKLP</sequence>
<evidence type="ECO:0000313" key="2">
    <source>
        <dbReference type="Proteomes" id="UP000827986"/>
    </source>
</evidence>
<dbReference type="AlphaFoldDB" id="A0A9D4AUT7"/>
<protein>
    <submittedName>
        <fullName evidence="1">Uncharacterized protein</fullName>
    </submittedName>
</protein>
<accession>A0A9D4AUT7</accession>
<dbReference type="EMBL" id="JAHDVG010000483">
    <property type="protein sequence ID" value="KAH1171553.1"/>
    <property type="molecule type" value="Genomic_DNA"/>
</dbReference>
<proteinExistence type="predicted"/>
<keyword evidence="2" id="KW-1185">Reference proteome</keyword>
<organism evidence="1 2">
    <name type="scientific">Mauremys mutica</name>
    <name type="common">yellowpond turtle</name>
    <dbReference type="NCBI Taxonomy" id="74926"/>
    <lineage>
        <taxon>Eukaryota</taxon>
        <taxon>Metazoa</taxon>
        <taxon>Chordata</taxon>
        <taxon>Craniata</taxon>
        <taxon>Vertebrata</taxon>
        <taxon>Euteleostomi</taxon>
        <taxon>Archelosauria</taxon>
        <taxon>Testudinata</taxon>
        <taxon>Testudines</taxon>
        <taxon>Cryptodira</taxon>
        <taxon>Durocryptodira</taxon>
        <taxon>Testudinoidea</taxon>
        <taxon>Geoemydidae</taxon>
        <taxon>Geoemydinae</taxon>
        <taxon>Mauremys</taxon>
    </lineage>
</organism>
<name>A0A9D4AUT7_9SAUR</name>